<dbReference type="PROSITE" id="PS51900">
    <property type="entry name" value="CB"/>
    <property type="match status" value="1"/>
</dbReference>
<dbReference type="EMBL" id="VSSQ01013328">
    <property type="protein sequence ID" value="MPM51250.1"/>
    <property type="molecule type" value="Genomic_DNA"/>
</dbReference>
<name>A0A645ADK8_9ZZZZ</name>
<dbReference type="PROSITE" id="PS51898">
    <property type="entry name" value="TYR_RECOMBINASE"/>
    <property type="match status" value="1"/>
</dbReference>
<accession>A0A645ADK8</accession>
<keyword evidence="2" id="KW-0233">DNA recombination</keyword>
<dbReference type="InterPro" id="IPR044068">
    <property type="entry name" value="CB"/>
</dbReference>
<evidence type="ECO:0000259" key="4">
    <source>
        <dbReference type="PROSITE" id="PS51900"/>
    </source>
</evidence>
<dbReference type="InterPro" id="IPR011010">
    <property type="entry name" value="DNA_brk_join_enz"/>
</dbReference>
<dbReference type="Pfam" id="PF00589">
    <property type="entry name" value="Phage_integrase"/>
    <property type="match status" value="1"/>
</dbReference>
<evidence type="ECO:0000259" key="3">
    <source>
        <dbReference type="PROSITE" id="PS51898"/>
    </source>
</evidence>
<dbReference type="SUPFAM" id="SSF56349">
    <property type="entry name" value="DNA breaking-rejoining enzymes"/>
    <property type="match status" value="1"/>
</dbReference>
<sequence>MAEAYIAHLRTEGAFVKEVAFQRPGRRGKVKAGSYTPEARALSPRTINARHKAIKAVFNHLAADAGLTVNPFNIPTLDNDTTSRDAFTDDELRRIGEAMTMPYIRPVFTIGLCTGLTLGDICLLRWREISGDWITDKRRRKTGVALEIPILPPLAAFLNEQRECTGGGEFVAPELAAMYQRNPSGVMYRIREFLEGLGIRTAARPEADRRAVSTRGAHALRHTFAYLAGVYSVPLPIVQSILGHMSPRMTELYQRHAKRAEKERFLRQMPDVLGVSTAAPVAVIAAQAEPERAELHRLADTLDIASIRKILQSIKRA</sequence>
<evidence type="ECO:0000256" key="1">
    <source>
        <dbReference type="ARBA" id="ARBA00023125"/>
    </source>
</evidence>
<dbReference type="InterPro" id="IPR050090">
    <property type="entry name" value="Tyrosine_recombinase_XerCD"/>
</dbReference>
<dbReference type="PANTHER" id="PTHR30349:SF64">
    <property type="entry name" value="PROPHAGE INTEGRASE INTD-RELATED"/>
    <property type="match status" value="1"/>
</dbReference>
<evidence type="ECO:0000256" key="2">
    <source>
        <dbReference type="ARBA" id="ARBA00023172"/>
    </source>
</evidence>
<dbReference type="AlphaFoldDB" id="A0A645ADK8"/>
<proteinExistence type="predicted"/>
<dbReference type="InterPro" id="IPR013762">
    <property type="entry name" value="Integrase-like_cat_sf"/>
</dbReference>
<reference evidence="5" key="1">
    <citation type="submission" date="2019-08" db="EMBL/GenBank/DDBJ databases">
        <authorList>
            <person name="Kucharzyk K."/>
            <person name="Murdoch R.W."/>
            <person name="Higgins S."/>
            <person name="Loffler F."/>
        </authorList>
    </citation>
    <scope>NUCLEOTIDE SEQUENCE</scope>
</reference>
<dbReference type="GO" id="GO:0015074">
    <property type="term" value="P:DNA integration"/>
    <property type="evidence" value="ECO:0007669"/>
    <property type="project" value="InterPro"/>
</dbReference>
<dbReference type="Gene3D" id="1.10.443.10">
    <property type="entry name" value="Intergrase catalytic core"/>
    <property type="match status" value="1"/>
</dbReference>
<dbReference type="InterPro" id="IPR002104">
    <property type="entry name" value="Integrase_catalytic"/>
</dbReference>
<dbReference type="PANTHER" id="PTHR30349">
    <property type="entry name" value="PHAGE INTEGRASE-RELATED"/>
    <property type="match status" value="1"/>
</dbReference>
<organism evidence="5">
    <name type="scientific">bioreactor metagenome</name>
    <dbReference type="NCBI Taxonomy" id="1076179"/>
    <lineage>
        <taxon>unclassified sequences</taxon>
        <taxon>metagenomes</taxon>
        <taxon>ecological metagenomes</taxon>
    </lineage>
</organism>
<feature type="domain" description="Tyr recombinase" evidence="3">
    <location>
        <begin position="82"/>
        <end position="266"/>
    </location>
</feature>
<keyword evidence="1" id="KW-0238">DNA-binding</keyword>
<feature type="domain" description="Core-binding (CB)" evidence="4">
    <location>
        <begin position="1"/>
        <end position="62"/>
    </location>
</feature>
<gene>
    <name evidence="5" type="ORF">SDC9_97998</name>
</gene>
<protein>
    <submittedName>
        <fullName evidence="5">Uncharacterized protein</fullName>
    </submittedName>
</protein>
<dbReference type="GO" id="GO:0006310">
    <property type="term" value="P:DNA recombination"/>
    <property type="evidence" value="ECO:0007669"/>
    <property type="project" value="UniProtKB-KW"/>
</dbReference>
<comment type="caution">
    <text evidence="5">The sequence shown here is derived from an EMBL/GenBank/DDBJ whole genome shotgun (WGS) entry which is preliminary data.</text>
</comment>
<evidence type="ECO:0000313" key="5">
    <source>
        <dbReference type="EMBL" id="MPM51250.1"/>
    </source>
</evidence>
<dbReference type="GO" id="GO:0003677">
    <property type="term" value="F:DNA binding"/>
    <property type="evidence" value="ECO:0007669"/>
    <property type="project" value="UniProtKB-KW"/>
</dbReference>